<reference evidence="1" key="2">
    <citation type="submission" date="2022-04" db="EMBL/GenBank/DDBJ databases">
        <title>Complete Genome Sequence of Flavobacterium sediminilitoris YSM-43, Isolated from a Tidal Sediment.</title>
        <authorList>
            <person name="Lee P.A."/>
        </authorList>
    </citation>
    <scope>NUCLEOTIDE SEQUENCE</scope>
    <source>
        <strain evidence="1">YSM-43</strain>
    </source>
</reference>
<reference evidence="1" key="1">
    <citation type="submission" date="2021-12" db="EMBL/GenBank/DDBJ databases">
        <authorList>
            <person name="Cha I.-T."/>
            <person name="Lee K.-E."/>
            <person name="Park S.-J."/>
        </authorList>
    </citation>
    <scope>NUCLEOTIDE SEQUENCE</scope>
    <source>
        <strain evidence="1">YSM-43</strain>
    </source>
</reference>
<name>A0ABY4HM30_9FLAO</name>
<proteinExistence type="predicted"/>
<dbReference type="Gene3D" id="1.25.40.290">
    <property type="entry name" value="ARM repeat domains"/>
    <property type="match status" value="1"/>
</dbReference>
<dbReference type="InterPro" id="IPR016024">
    <property type="entry name" value="ARM-type_fold"/>
</dbReference>
<keyword evidence="2" id="KW-1185">Reference proteome</keyword>
<protein>
    <submittedName>
        <fullName evidence="1">DNA alkylation repair protein</fullName>
    </submittedName>
</protein>
<accession>A0ABY4HM30</accession>
<sequence length="271" mass="31312">MVSEEIKNRKGAKKAQDIPDNVLKLLNEGKIPTVNLTEWLAINQVKLIQNTFQKIGLEKSIDTITKAIELQKKPSTMSLIKLIGLHLYEYCKQSKTITSTISLLSNHESDTLRCYVTYLIALDSDLNISEKLNQSRKLIADKHFGVREIVWMALRPEIEKNLTESIKILSRWTSDSDENIRRFTTESTRPRGVWCKHIEELKENPEQMLPILEELKSDQSKYVQDSVGNWLNDASKSRPEFVIKLCKKWKSESPTAETEKIIKRALRTIMK</sequence>
<evidence type="ECO:0000313" key="1">
    <source>
        <dbReference type="EMBL" id="UOX32529.1"/>
    </source>
</evidence>
<dbReference type="Proteomes" id="UP000830454">
    <property type="component" value="Chromosome"/>
</dbReference>
<dbReference type="RefSeq" id="WP_246915341.1">
    <property type="nucleotide sequence ID" value="NZ_CP090145.1"/>
</dbReference>
<dbReference type="Pfam" id="PF08713">
    <property type="entry name" value="DNA_alkylation"/>
    <property type="match status" value="1"/>
</dbReference>
<dbReference type="InterPro" id="IPR014825">
    <property type="entry name" value="DNA_alkylation"/>
</dbReference>
<gene>
    <name evidence="1" type="ORF">LXD69_10745</name>
</gene>
<dbReference type="SUPFAM" id="SSF48371">
    <property type="entry name" value="ARM repeat"/>
    <property type="match status" value="1"/>
</dbReference>
<dbReference type="EMBL" id="CP090145">
    <property type="protein sequence ID" value="UOX32529.1"/>
    <property type="molecule type" value="Genomic_DNA"/>
</dbReference>
<organism evidence="1 2">
    <name type="scientific">Flavobacterium sediminilitoris</name>
    <dbReference type="NCBI Taxonomy" id="2024526"/>
    <lineage>
        <taxon>Bacteria</taxon>
        <taxon>Pseudomonadati</taxon>
        <taxon>Bacteroidota</taxon>
        <taxon>Flavobacteriia</taxon>
        <taxon>Flavobacteriales</taxon>
        <taxon>Flavobacteriaceae</taxon>
        <taxon>Flavobacterium</taxon>
    </lineage>
</organism>
<evidence type="ECO:0000313" key="2">
    <source>
        <dbReference type="Proteomes" id="UP000830454"/>
    </source>
</evidence>